<evidence type="ECO:0000256" key="2">
    <source>
        <dbReference type="ARBA" id="ARBA00004496"/>
    </source>
</evidence>
<feature type="domain" description="HpcH/HpaI aldolase/citrate lyase" evidence="7">
    <location>
        <begin position="116"/>
        <end position="328"/>
    </location>
</feature>
<comment type="cofactor">
    <cofactor evidence="1">
        <name>Mg(2+)</name>
        <dbReference type="ChEBI" id="CHEBI:18420"/>
    </cofactor>
</comment>
<dbReference type="InterPro" id="IPR023439">
    <property type="entry name" value="Mal_deCO2ase/Cit_lyase_ACP"/>
</dbReference>
<dbReference type="Proteomes" id="UP000053091">
    <property type="component" value="Unassembled WGS sequence"/>
</dbReference>
<dbReference type="Gene3D" id="3.20.20.60">
    <property type="entry name" value="Phosphoenolpyruvate-binding domains"/>
    <property type="match status" value="1"/>
</dbReference>
<reference evidence="8" key="1">
    <citation type="journal article" date="2015" name="Genome Announc.">
        <title>Draft Genome Sequence of Bacteroidales Strain TBC1, a Novel Isolate from a Methanogenic Wastewater Treatment System.</title>
        <authorList>
            <person name="Tourlousse D.M."/>
            <person name="Matsuura N."/>
            <person name="Sun L."/>
            <person name="Toyonaga M."/>
            <person name="Kuroda K."/>
            <person name="Ohashi A."/>
            <person name="Cruz R."/>
            <person name="Yamaguchi T."/>
            <person name="Sekiguchi Y."/>
        </authorList>
    </citation>
    <scope>NUCLEOTIDE SEQUENCE [LARGE SCALE GENOMIC DNA]</scope>
    <source>
        <strain evidence="8">TBC1</strain>
    </source>
</reference>
<dbReference type="Pfam" id="PF03328">
    <property type="entry name" value="HpcH_HpaI"/>
    <property type="match status" value="1"/>
</dbReference>
<evidence type="ECO:0000256" key="5">
    <source>
        <dbReference type="ARBA" id="ARBA00022723"/>
    </source>
</evidence>
<comment type="subcellular location">
    <subcellularLocation>
        <location evidence="2">Cytoplasm</location>
    </subcellularLocation>
</comment>
<dbReference type="GO" id="GO:0006107">
    <property type="term" value="P:oxaloacetate metabolic process"/>
    <property type="evidence" value="ECO:0007669"/>
    <property type="project" value="TreeGrafter"/>
</dbReference>
<proteinExistence type="predicted"/>
<accession>A0A0S7BPZ0</accession>
<gene>
    <name evidence="8" type="ORF">TBC1_11782</name>
</gene>
<keyword evidence="4" id="KW-0597">Phosphoprotein</keyword>
<dbReference type="AlphaFoldDB" id="A0A0S7BPZ0"/>
<name>A0A0S7BPZ0_9BACT</name>
<organism evidence="8">
    <name type="scientific">Lentimicrobium saccharophilum</name>
    <dbReference type="NCBI Taxonomy" id="1678841"/>
    <lineage>
        <taxon>Bacteria</taxon>
        <taxon>Pseudomonadati</taxon>
        <taxon>Bacteroidota</taxon>
        <taxon>Bacteroidia</taxon>
        <taxon>Bacteroidales</taxon>
        <taxon>Lentimicrobiaceae</taxon>
        <taxon>Lentimicrobium</taxon>
    </lineage>
</organism>
<keyword evidence="9" id="KW-1185">Reference proteome</keyword>
<dbReference type="InterPro" id="IPR040442">
    <property type="entry name" value="Pyrv_kinase-like_dom_sf"/>
</dbReference>
<evidence type="ECO:0000313" key="8">
    <source>
        <dbReference type="EMBL" id="GAP42650.1"/>
    </source>
</evidence>
<keyword evidence="5" id="KW-0479">Metal-binding</keyword>
<dbReference type="GO" id="GO:0005737">
    <property type="term" value="C:cytoplasm"/>
    <property type="evidence" value="ECO:0007669"/>
    <property type="project" value="UniProtKB-SubCell"/>
</dbReference>
<dbReference type="STRING" id="1678841.TBC1_11782"/>
<dbReference type="PANTHER" id="PTHR32308">
    <property type="entry name" value="LYASE BETA SUBUNIT, PUTATIVE (AFU_ORTHOLOGUE AFUA_4G13030)-RELATED"/>
    <property type="match status" value="1"/>
</dbReference>
<evidence type="ECO:0000256" key="6">
    <source>
        <dbReference type="ARBA" id="ARBA00022842"/>
    </source>
</evidence>
<dbReference type="SUPFAM" id="SSF51621">
    <property type="entry name" value="Phosphoenolpyruvate/pyruvate domain"/>
    <property type="match status" value="1"/>
</dbReference>
<evidence type="ECO:0000256" key="3">
    <source>
        <dbReference type="ARBA" id="ARBA00022490"/>
    </source>
</evidence>
<dbReference type="InterPro" id="IPR015813">
    <property type="entry name" value="Pyrv/PenolPyrv_kinase-like_dom"/>
</dbReference>
<dbReference type="RefSeq" id="WP_062038778.1">
    <property type="nucleotide sequence ID" value="NZ_DF968182.1"/>
</dbReference>
<evidence type="ECO:0000313" key="9">
    <source>
        <dbReference type="Proteomes" id="UP000053091"/>
    </source>
</evidence>
<evidence type="ECO:0000256" key="1">
    <source>
        <dbReference type="ARBA" id="ARBA00001946"/>
    </source>
</evidence>
<keyword evidence="6" id="KW-0460">Magnesium</keyword>
<dbReference type="EMBL" id="DF968182">
    <property type="protein sequence ID" value="GAP42650.1"/>
    <property type="molecule type" value="Genomic_DNA"/>
</dbReference>
<dbReference type="Pfam" id="PF06857">
    <property type="entry name" value="ACP"/>
    <property type="match status" value="1"/>
</dbReference>
<dbReference type="GO" id="GO:0016829">
    <property type="term" value="F:lyase activity"/>
    <property type="evidence" value="ECO:0007669"/>
    <property type="project" value="UniProtKB-KW"/>
</dbReference>
<keyword evidence="8" id="KW-0456">Lyase</keyword>
<dbReference type="GO" id="GO:0000287">
    <property type="term" value="F:magnesium ion binding"/>
    <property type="evidence" value="ECO:0007669"/>
    <property type="project" value="TreeGrafter"/>
</dbReference>
<dbReference type="InterPro" id="IPR005000">
    <property type="entry name" value="Aldolase/citrate-lyase_domain"/>
</dbReference>
<sequence length="408" mass="44843">MATIATTGNKGKGVRSDCALTLEIMQQGGIQTELISKVKVLYGESILRLCHEILTFYGIEHARLTLEDSGALEFVIAARLEAAIRQLTGDEKEYLPAMLPQNTYQTARDRYRFSRLYLPGNTPSLMINAGIHKPNGIILDLEDAVAVTKKAEARFLVRNALRALDFYGAERMVRINQVPAGLEDLDYIIPHNVNLILVPKCESADQIAQVNRRIAELKIKNNIEGNVWLMPIIESALGVLKALEIAQSDNVVALAIGLEDYTADLGTRRTNEGTESFFARSMVVNACKAAGIQAIDSVFSDVADMEALKQNVLRSKALGFDGMGCIHPRQIRVIHDNFAPDEAEIDKAKKIVNAFIEATEKGLGVVSLGTKMIDPPVVKRAQRTIDLAVSMGKLSPGWRDAFLENQKA</sequence>
<protein>
    <submittedName>
        <fullName evidence="8">Citrate lyase beta subunit</fullName>
    </submittedName>
</protein>
<evidence type="ECO:0000259" key="7">
    <source>
        <dbReference type="Pfam" id="PF03328"/>
    </source>
</evidence>
<evidence type="ECO:0000256" key="4">
    <source>
        <dbReference type="ARBA" id="ARBA00022553"/>
    </source>
</evidence>
<dbReference type="OrthoDB" id="9786940at2"/>
<dbReference type="PANTHER" id="PTHR32308:SF10">
    <property type="entry name" value="CITRATE LYASE SUBUNIT BETA"/>
    <property type="match status" value="1"/>
</dbReference>
<keyword evidence="3" id="KW-0963">Cytoplasm</keyword>